<keyword evidence="1" id="KW-0812">Transmembrane</keyword>
<protein>
    <submittedName>
        <fullName evidence="2">Uncharacterized protein DUF3455</fullName>
    </submittedName>
</protein>
<proteinExistence type="predicted"/>
<organism evidence="2 3">
    <name type="scientific">Edaphobacter modestus</name>
    <dbReference type="NCBI Taxonomy" id="388466"/>
    <lineage>
        <taxon>Bacteria</taxon>
        <taxon>Pseudomonadati</taxon>
        <taxon>Acidobacteriota</taxon>
        <taxon>Terriglobia</taxon>
        <taxon>Terriglobales</taxon>
        <taxon>Acidobacteriaceae</taxon>
        <taxon>Edaphobacter</taxon>
    </lineage>
</organism>
<dbReference type="InterPro" id="IPR021851">
    <property type="entry name" value="DUF3455"/>
</dbReference>
<dbReference type="PANTHER" id="PTHR35567:SF1">
    <property type="entry name" value="CONSERVED FUNGAL PROTEIN (AFU_ORTHOLOGUE AFUA_1G14230)"/>
    <property type="match status" value="1"/>
</dbReference>
<keyword evidence="1" id="KW-0472">Membrane</keyword>
<dbReference type="AlphaFoldDB" id="A0A4Q7Z0X7"/>
<keyword evidence="3" id="KW-1185">Reference proteome</keyword>
<dbReference type="Pfam" id="PF11937">
    <property type="entry name" value="DUF3455"/>
    <property type="match status" value="1"/>
</dbReference>
<sequence length="191" mass="20478">MAFGYRGDVKSERWVRSLTLFAVGRLVKMLTVLFLSAFLFVSQTTDSTLPPSGAHVVYLTAGHGVQIYECMQQGSGFAWIFQAPVAKLFDLSTHKQVGTHGAGPVWTWQDGSSVSGKVLVKAPSPDSASIPWLLLSATPSESPAGALSKVTLVRRSDTHGGDAPSTGCDVEHAGRSLRVPYTAIYSFYSVQ</sequence>
<feature type="transmembrane region" description="Helical" evidence="1">
    <location>
        <begin position="20"/>
        <end position="41"/>
    </location>
</feature>
<name>A0A4Q7Z0X7_9BACT</name>
<reference evidence="2 3" key="1">
    <citation type="submission" date="2019-02" db="EMBL/GenBank/DDBJ databases">
        <title>Genomic Encyclopedia of Archaeal and Bacterial Type Strains, Phase II (KMG-II): from individual species to whole genera.</title>
        <authorList>
            <person name="Goeker M."/>
        </authorList>
    </citation>
    <scope>NUCLEOTIDE SEQUENCE [LARGE SCALE GENOMIC DNA]</scope>
    <source>
        <strain evidence="2 3">DSM 18101</strain>
    </source>
</reference>
<evidence type="ECO:0000256" key="1">
    <source>
        <dbReference type="SAM" id="Phobius"/>
    </source>
</evidence>
<dbReference type="EMBL" id="SHKW01000001">
    <property type="protein sequence ID" value="RZU43183.1"/>
    <property type="molecule type" value="Genomic_DNA"/>
</dbReference>
<accession>A0A4Q7Z0X7</accession>
<comment type="caution">
    <text evidence="2">The sequence shown here is derived from an EMBL/GenBank/DDBJ whole genome shotgun (WGS) entry which is preliminary data.</text>
</comment>
<keyword evidence="1" id="KW-1133">Transmembrane helix</keyword>
<evidence type="ECO:0000313" key="2">
    <source>
        <dbReference type="EMBL" id="RZU43183.1"/>
    </source>
</evidence>
<evidence type="ECO:0000313" key="3">
    <source>
        <dbReference type="Proteomes" id="UP000292958"/>
    </source>
</evidence>
<dbReference type="PANTHER" id="PTHR35567">
    <property type="entry name" value="MALATE DEHYDROGENASE (AFU_ORTHOLOGUE AFUA_2G13800)"/>
    <property type="match status" value="1"/>
</dbReference>
<gene>
    <name evidence="2" type="ORF">BDD14_4814</name>
</gene>
<dbReference type="Proteomes" id="UP000292958">
    <property type="component" value="Unassembled WGS sequence"/>
</dbReference>